<dbReference type="InterPro" id="IPR029069">
    <property type="entry name" value="HotDog_dom_sf"/>
</dbReference>
<evidence type="ECO:0000256" key="2">
    <source>
        <dbReference type="ARBA" id="ARBA00022801"/>
    </source>
</evidence>
<dbReference type="Gene3D" id="3.10.129.10">
    <property type="entry name" value="Hotdog Thioesterase"/>
    <property type="match status" value="1"/>
</dbReference>
<dbReference type="GO" id="GO:0047617">
    <property type="term" value="F:fatty acyl-CoA hydrolase activity"/>
    <property type="evidence" value="ECO:0007669"/>
    <property type="project" value="TreeGrafter"/>
</dbReference>
<evidence type="ECO:0000256" key="1">
    <source>
        <dbReference type="ARBA" id="ARBA00005953"/>
    </source>
</evidence>
<dbReference type="Proteomes" id="UP000515733">
    <property type="component" value="Chromosome"/>
</dbReference>
<dbReference type="OrthoDB" id="9808429at2"/>
<comment type="similarity">
    <text evidence="1">Belongs to the 4-hydroxybenzoyl-CoA thioesterase family.</text>
</comment>
<dbReference type="EMBL" id="LR778301">
    <property type="protein sequence ID" value="CAB1370580.1"/>
    <property type="molecule type" value="Genomic_DNA"/>
</dbReference>
<gene>
    <name evidence="3" type="primary">ybgC</name>
    <name evidence="3" type="ORF">DENOEST_3426</name>
</gene>
<name>A0A6S6Y5B3_9PROT</name>
<dbReference type="Pfam" id="PF13279">
    <property type="entry name" value="4HBT_2"/>
    <property type="match status" value="1"/>
</dbReference>
<protein>
    <submittedName>
        <fullName evidence="3">Acyl-CoA thioesterase</fullName>
    </submittedName>
</protein>
<dbReference type="RefSeq" id="WP_145769326.1">
    <property type="nucleotide sequence ID" value="NZ_LR778301.1"/>
</dbReference>
<dbReference type="InterPro" id="IPR014166">
    <property type="entry name" value="Tol-Pal_acyl-CoA_thioesterase"/>
</dbReference>
<dbReference type="AlphaFoldDB" id="A0A6S6Y5B3"/>
<evidence type="ECO:0000313" key="4">
    <source>
        <dbReference type="Proteomes" id="UP000515733"/>
    </source>
</evidence>
<reference evidence="3 4" key="1">
    <citation type="submission" date="2020-03" db="EMBL/GenBank/DDBJ databases">
        <authorList>
            <consortium name="Genoscope - CEA"/>
            <person name="William W."/>
        </authorList>
    </citation>
    <scope>NUCLEOTIDE SEQUENCE [LARGE SCALE GENOMIC DNA]</scope>
    <source>
        <strain evidence="4">DSM 16959</strain>
    </source>
</reference>
<proteinExistence type="inferred from homology"/>
<dbReference type="FunFam" id="3.10.129.10:FF:000004">
    <property type="entry name" value="Tol-pal system-associated acyl-CoA thioesterase"/>
    <property type="match status" value="1"/>
</dbReference>
<organism evidence="3 4">
    <name type="scientific">Denitratisoma oestradiolicum</name>
    <dbReference type="NCBI Taxonomy" id="311182"/>
    <lineage>
        <taxon>Bacteria</taxon>
        <taxon>Pseudomonadati</taxon>
        <taxon>Pseudomonadota</taxon>
        <taxon>Betaproteobacteria</taxon>
        <taxon>Nitrosomonadales</taxon>
        <taxon>Sterolibacteriaceae</taxon>
        <taxon>Denitratisoma</taxon>
    </lineage>
</organism>
<dbReference type="PANTHER" id="PTHR31793:SF37">
    <property type="entry name" value="ACYL-COA THIOESTER HYDROLASE YBGC"/>
    <property type="match status" value="1"/>
</dbReference>
<dbReference type="SUPFAM" id="SSF54637">
    <property type="entry name" value="Thioesterase/thiol ester dehydrase-isomerase"/>
    <property type="match status" value="1"/>
</dbReference>
<dbReference type="InterPro" id="IPR006684">
    <property type="entry name" value="YbgC/YbaW"/>
</dbReference>
<dbReference type="NCBIfam" id="TIGR02799">
    <property type="entry name" value="thio_ybgC"/>
    <property type="match status" value="1"/>
</dbReference>
<dbReference type="PIRSF" id="PIRSF003230">
    <property type="entry name" value="YbgC"/>
    <property type="match status" value="1"/>
</dbReference>
<keyword evidence="4" id="KW-1185">Reference proteome</keyword>
<dbReference type="InterPro" id="IPR050563">
    <property type="entry name" value="4-hydroxybenzoyl-CoA_TE"/>
</dbReference>
<dbReference type="PANTHER" id="PTHR31793">
    <property type="entry name" value="4-HYDROXYBENZOYL-COA THIOESTERASE FAMILY MEMBER"/>
    <property type="match status" value="1"/>
</dbReference>
<dbReference type="KEGG" id="doe:DENOEST_3426"/>
<dbReference type="CDD" id="cd00586">
    <property type="entry name" value="4HBT"/>
    <property type="match status" value="1"/>
</dbReference>
<sequence>MHTLALPKFDHPGLPIRVYYEDTDAGGVVYYANYLRFIERGRTEWLRALGYDQGRLAADLGVVFAVRSLSAEYLKPTRLDDQLTVFTAIESHSRAAIVFVQHVERDGERLFEATVKVACLDRESFKPVAIPPAILERIRNPS</sequence>
<evidence type="ECO:0000313" key="3">
    <source>
        <dbReference type="EMBL" id="CAB1370580.1"/>
    </source>
</evidence>
<accession>A0A6S6Y5B3</accession>
<keyword evidence="2" id="KW-0378">Hydrolase</keyword>
<dbReference type="NCBIfam" id="TIGR00051">
    <property type="entry name" value="YbgC/FadM family acyl-CoA thioesterase"/>
    <property type="match status" value="1"/>
</dbReference>